<keyword evidence="4" id="KW-1185">Reference proteome</keyword>
<accession>A0A9P0P5U2</accession>
<evidence type="ECO:0000313" key="3">
    <source>
        <dbReference type="EMBL" id="CAH1966563.1"/>
    </source>
</evidence>
<dbReference type="PANTHER" id="PTHR19303">
    <property type="entry name" value="TRANSPOSON"/>
    <property type="match status" value="1"/>
</dbReference>
<evidence type="ECO:0000259" key="2">
    <source>
        <dbReference type="Pfam" id="PF03184"/>
    </source>
</evidence>
<dbReference type="InterPro" id="IPR004875">
    <property type="entry name" value="DDE_SF_endonuclease_dom"/>
</dbReference>
<proteinExistence type="predicted"/>
<dbReference type="InterPro" id="IPR050863">
    <property type="entry name" value="CenT-Element_Derived"/>
</dbReference>
<dbReference type="AlphaFoldDB" id="A0A9P0P5U2"/>
<protein>
    <recommendedName>
        <fullName evidence="2">DDE-1 domain-containing protein</fullName>
    </recommendedName>
</protein>
<feature type="domain" description="DDE-1" evidence="2">
    <location>
        <begin position="3"/>
        <end position="127"/>
    </location>
</feature>
<reference evidence="3" key="1">
    <citation type="submission" date="2022-03" db="EMBL/GenBank/DDBJ databases">
        <authorList>
            <person name="Sayadi A."/>
        </authorList>
    </citation>
    <scope>NUCLEOTIDE SEQUENCE</scope>
</reference>
<name>A0A9P0P5U2_ACAOB</name>
<evidence type="ECO:0000313" key="4">
    <source>
        <dbReference type="Proteomes" id="UP001152888"/>
    </source>
</evidence>
<evidence type="ECO:0000256" key="1">
    <source>
        <dbReference type="SAM" id="MobiDB-lite"/>
    </source>
</evidence>
<dbReference type="Gene3D" id="3.30.420.10">
    <property type="entry name" value="Ribonuclease H-like superfamily/Ribonuclease H"/>
    <property type="match status" value="1"/>
</dbReference>
<dbReference type="OrthoDB" id="10057795at2759"/>
<feature type="region of interest" description="Disordered" evidence="1">
    <location>
        <begin position="238"/>
        <end position="286"/>
    </location>
</feature>
<dbReference type="Proteomes" id="UP001152888">
    <property type="component" value="Unassembled WGS sequence"/>
</dbReference>
<dbReference type="GO" id="GO:0005634">
    <property type="term" value="C:nucleus"/>
    <property type="evidence" value="ECO:0007669"/>
    <property type="project" value="TreeGrafter"/>
</dbReference>
<dbReference type="InterPro" id="IPR036397">
    <property type="entry name" value="RNaseH_sf"/>
</dbReference>
<comment type="caution">
    <text evidence="3">The sequence shown here is derived from an EMBL/GenBank/DDBJ whole genome shotgun (WGS) entry which is preliminary data.</text>
</comment>
<dbReference type="EMBL" id="CAKOFQ010006734">
    <property type="protein sequence ID" value="CAH1966563.1"/>
    <property type="molecule type" value="Genomic_DNA"/>
</dbReference>
<sequence length="408" mass="45961">MIAGNAAGEVLPPYVVYKSKHLWDTWTNNGPPGTRYANTASGWFESETFSDWFFQLLLPTLTKIEGKKVIIGDNLSSHLNVDVLAACKDHDIQFVCLPPNSTHVTQPLDVAFFAPLKKAWREILSDYKESLVGSRSNVLEKQHFPTLLRRLMEKISENSASNLISGFRKCGIVPCDVGPLLERLHNKHNSVVNRENVSEIEKLFLESLENKRTEATQFQVRGRKKKITIPAGKSIAHGEIGSADLPGTSGIVTAPISKHSQKQRANEVSEDEESDKLPELGDSDDEVDEIQDMEEEIEFNKKLESGYFAKSAAEKIQESGLKDIQKSVGEYALVLYDGKPYPGVITEIEGEMVKINAMVKSLKFWKWPKKGGEIWYSWDKILGAINAPKQMTKRGLYSVLECDRYWWN</sequence>
<dbReference type="GO" id="GO:0003677">
    <property type="term" value="F:DNA binding"/>
    <property type="evidence" value="ECO:0007669"/>
    <property type="project" value="TreeGrafter"/>
</dbReference>
<gene>
    <name evidence="3" type="ORF">ACAOBT_LOCUS6907</name>
</gene>
<organism evidence="3 4">
    <name type="scientific">Acanthoscelides obtectus</name>
    <name type="common">Bean weevil</name>
    <name type="synonym">Bruchus obtectus</name>
    <dbReference type="NCBI Taxonomy" id="200917"/>
    <lineage>
        <taxon>Eukaryota</taxon>
        <taxon>Metazoa</taxon>
        <taxon>Ecdysozoa</taxon>
        <taxon>Arthropoda</taxon>
        <taxon>Hexapoda</taxon>
        <taxon>Insecta</taxon>
        <taxon>Pterygota</taxon>
        <taxon>Neoptera</taxon>
        <taxon>Endopterygota</taxon>
        <taxon>Coleoptera</taxon>
        <taxon>Polyphaga</taxon>
        <taxon>Cucujiformia</taxon>
        <taxon>Chrysomeloidea</taxon>
        <taxon>Chrysomelidae</taxon>
        <taxon>Bruchinae</taxon>
        <taxon>Bruchini</taxon>
        <taxon>Acanthoscelides</taxon>
    </lineage>
</organism>
<dbReference type="PANTHER" id="PTHR19303:SF57">
    <property type="entry name" value="HTH CENPB-TYPE DOMAIN-CONTAINING PROTEIN"/>
    <property type="match status" value="1"/>
</dbReference>
<dbReference type="Pfam" id="PF03184">
    <property type="entry name" value="DDE_1"/>
    <property type="match status" value="1"/>
</dbReference>